<evidence type="ECO:0000256" key="4">
    <source>
        <dbReference type="ARBA" id="ARBA00022723"/>
    </source>
</evidence>
<feature type="domain" description="HMA" evidence="11">
    <location>
        <begin position="7"/>
        <end position="72"/>
    </location>
</feature>
<keyword evidence="8 10" id="KW-1133">Transmembrane helix</keyword>
<dbReference type="NCBIfam" id="TIGR01525">
    <property type="entry name" value="ATPase-IB_hvy"/>
    <property type="match status" value="1"/>
</dbReference>
<dbReference type="GO" id="GO:0016887">
    <property type="term" value="F:ATP hydrolysis activity"/>
    <property type="evidence" value="ECO:0007669"/>
    <property type="project" value="InterPro"/>
</dbReference>
<proteinExistence type="inferred from homology"/>
<dbReference type="InterPro" id="IPR006121">
    <property type="entry name" value="HMA_dom"/>
</dbReference>
<evidence type="ECO:0000256" key="8">
    <source>
        <dbReference type="ARBA" id="ARBA00022989"/>
    </source>
</evidence>
<evidence type="ECO:0000256" key="9">
    <source>
        <dbReference type="ARBA" id="ARBA00023136"/>
    </source>
</evidence>
<sequence>MENSEKTKKVYTVTGMNCAACALTVEKAVNKCDGIDATVNLATEKMTVNFDENKYNFAKIREIVEKSGYGLIENVSEEEKVKMYQDKIKEMKKKLILAIIFSVPLLYISMGHHMMGAPVPRFLNHKEHPLNFALAQLVFVIPIIYAGRDFFTHGIKNIFRKSPNMDSLIAMGSGAALVYSLISTAAAILDPKNAHHYAMDLHYESAGIIITLISLGKLLEARTKGQTSSAIKKLIGLQPKKAKIIENGAEKEVMIENLSVGNIVAVKPGEKIAVDGIITEGTTSVDESMLTGESLPVTKNVGDKVIGGSINKNGSIKFEATEIGKNTMLSQIIKLVEEAQGSKAPISRMADTVAGYFVPIVMGIALVTGLAWYIFDAGLVTSLSFFISVLVIACPCALGLATPTSIMVGTGKGAENGILIKSGEALETTHKIKTVVFDKTGTITEGKPVLTDFVTFGKNYSEKELQKIAASVERKSEHPLAQAVVNGILEKNEFLENEFFDCESFRAMPGYGIRVKVKIDGEVKEVQIGNKKLMDNRKIDTEIAQKDYNEFSGEGKTPMYMSIEKELVALVAVADVIKKTSADAICELHKMGIKTIMLTGDNEKTAKFIAKQAGIDEVISDVLPHQKASKIKELQENGEFVAMVGDGINDSPALAQANVGIAIGSGTDVAIESADIVLIKNDLKDVARAMKLSKATITNIKQNLFWAFFYNVIGIPIATGIFYALFNGPKLDPMIAAFAMSFSSVSVLANALRLKVLKL</sequence>
<dbReference type="PANTHER" id="PTHR43520">
    <property type="entry name" value="ATP7, ISOFORM B"/>
    <property type="match status" value="1"/>
</dbReference>
<dbReference type="SFLD" id="SFLDF00027">
    <property type="entry name" value="p-type_atpase"/>
    <property type="match status" value="1"/>
</dbReference>
<dbReference type="PROSITE" id="PS00154">
    <property type="entry name" value="ATPASE_E1_E2"/>
    <property type="match status" value="1"/>
</dbReference>
<dbReference type="AlphaFoldDB" id="A0AB39VGU1"/>
<dbReference type="GO" id="GO:0012505">
    <property type="term" value="C:endomembrane system"/>
    <property type="evidence" value="ECO:0007669"/>
    <property type="project" value="UniProtKB-SubCell"/>
</dbReference>
<dbReference type="InterPro" id="IPR008250">
    <property type="entry name" value="ATPase_P-typ_transduc_dom_A_sf"/>
</dbReference>
<keyword evidence="9 10" id="KW-0472">Membrane</keyword>
<dbReference type="Gene3D" id="3.40.50.1000">
    <property type="entry name" value="HAD superfamily/HAD-like"/>
    <property type="match status" value="1"/>
</dbReference>
<dbReference type="InterPro" id="IPR023298">
    <property type="entry name" value="ATPase_P-typ_TM_dom_sf"/>
</dbReference>
<dbReference type="Gene3D" id="3.30.70.100">
    <property type="match status" value="1"/>
</dbReference>
<evidence type="ECO:0000259" key="11">
    <source>
        <dbReference type="PROSITE" id="PS50846"/>
    </source>
</evidence>
<dbReference type="Pfam" id="PF00403">
    <property type="entry name" value="HMA"/>
    <property type="match status" value="1"/>
</dbReference>
<dbReference type="PANTHER" id="PTHR43520:SF8">
    <property type="entry name" value="P-TYPE CU(+) TRANSPORTER"/>
    <property type="match status" value="1"/>
</dbReference>
<dbReference type="SFLD" id="SFLDG00002">
    <property type="entry name" value="C1.7:_P-type_atpase_like"/>
    <property type="match status" value="1"/>
</dbReference>
<evidence type="ECO:0000313" key="12">
    <source>
        <dbReference type="EMBL" id="XDU66163.1"/>
    </source>
</evidence>
<dbReference type="SUPFAM" id="SSF81665">
    <property type="entry name" value="Calcium ATPase, transmembrane domain M"/>
    <property type="match status" value="1"/>
</dbReference>
<dbReference type="GO" id="GO:0005886">
    <property type="term" value="C:plasma membrane"/>
    <property type="evidence" value="ECO:0007669"/>
    <property type="project" value="UniProtKB-SubCell"/>
</dbReference>
<keyword evidence="3 10" id="KW-0812">Transmembrane</keyword>
<dbReference type="InterPro" id="IPR036163">
    <property type="entry name" value="HMA_dom_sf"/>
</dbReference>
<dbReference type="PROSITE" id="PS01047">
    <property type="entry name" value="HMA_1"/>
    <property type="match status" value="1"/>
</dbReference>
<dbReference type="EMBL" id="CP165644">
    <property type="protein sequence ID" value="XDU66163.1"/>
    <property type="molecule type" value="Genomic_DNA"/>
</dbReference>
<evidence type="ECO:0000256" key="3">
    <source>
        <dbReference type="ARBA" id="ARBA00022692"/>
    </source>
</evidence>
<keyword evidence="4 10" id="KW-0479">Metal-binding</keyword>
<dbReference type="InterPro" id="IPR001757">
    <property type="entry name" value="P_typ_ATPase"/>
</dbReference>
<dbReference type="GO" id="GO:0005507">
    <property type="term" value="F:copper ion binding"/>
    <property type="evidence" value="ECO:0007669"/>
    <property type="project" value="TreeGrafter"/>
</dbReference>
<comment type="subcellular location">
    <subcellularLocation>
        <location evidence="10">Cell membrane</location>
    </subcellularLocation>
    <subcellularLocation>
        <location evidence="1">Endomembrane system</location>
        <topology evidence="1">Multi-pass membrane protein</topology>
    </subcellularLocation>
</comment>
<accession>A0AB39VGU1</accession>
<keyword evidence="10" id="KW-1003">Cell membrane</keyword>
<dbReference type="SUPFAM" id="SSF56784">
    <property type="entry name" value="HAD-like"/>
    <property type="match status" value="1"/>
</dbReference>
<feature type="transmembrane region" description="Helical" evidence="10">
    <location>
        <begin position="201"/>
        <end position="219"/>
    </location>
</feature>
<organism evidence="12">
    <name type="scientific">Leptotrichia rugosa</name>
    <dbReference type="NCBI Taxonomy" id="3239302"/>
    <lineage>
        <taxon>Bacteria</taxon>
        <taxon>Fusobacteriati</taxon>
        <taxon>Fusobacteriota</taxon>
        <taxon>Fusobacteriia</taxon>
        <taxon>Fusobacteriales</taxon>
        <taxon>Leptotrichiaceae</taxon>
        <taxon>Leptotrichia</taxon>
    </lineage>
</organism>
<dbReference type="InterPro" id="IPR023214">
    <property type="entry name" value="HAD_sf"/>
</dbReference>
<dbReference type="GO" id="GO:0055070">
    <property type="term" value="P:copper ion homeostasis"/>
    <property type="evidence" value="ECO:0007669"/>
    <property type="project" value="TreeGrafter"/>
</dbReference>
<keyword evidence="6 10" id="KW-0067">ATP-binding</keyword>
<dbReference type="InterPro" id="IPR023299">
    <property type="entry name" value="ATPase_P-typ_cyto_dom_N"/>
</dbReference>
<dbReference type="Gene3D" id="2.70.150.10">
    <property type="entry name" value="Calcium-transporting ATPase, cytoplasmic transduction domain A"/>
    <property type="match status" value="1"/>
</dbReference>
<dbReference type="CDD" id="cd00371">
    <property type="entry name" value="HMA"/>
    <property type="match status" value="1"/>
</dbReference>
<evidence type="ECO:0000256" key="10">
    <source>
        <dbReference type="RuleBase" id="RU362081"/>
    </source>
</evidence>
<dbReference type="Pfam" id="PF00702">
    <property type="entry name" value="Hydrolase"/>
    <property type="match status" value="1"/>
</dbReference>
<comment type="similarity">
    <text evidence="2 10">Belongs to the cation transport ATPase (P-type) (TC 3.A.3) family. Type IB subfamily.</text>
</comment>
<dbReference type="PRINTS" id="PR00119">
    <property type="entry name" value="CATATPASE"/>
</dbReference>
<dbReference type="RefSeq" id="WP_369710566.1">
    <property type="nucleotide sequence ID" value="NZ_CP165644.1"/>
</dbReference>
<dbReference type="InterPro" id="IPR018303">
    <property type="entry name" value="ATPase_P-typ_P_site"/>
</dbReference>
<keyword evidence="7" id="KW-1278">Translocase</keyword>
<feature type="transmembrane region" description="Helical" evidence="10">
    <location>
        <begin position="168"/>
        <end position="189"/>
    </location>
</feature>
<dbReference type="FunFam" id="2.70.150.10:FF:000002">
    <property type="entry name" value="Copper-transporting ATPase 1, putative"/>
    <property type="match status" value="1"/>
</dbReference>
<dbReference type="KEGG" id="lrug:AB8B22_06960"/>
<feature type="transmembrane region" description="Helical" evidence="10">
    <location>
        <begin position="130"/>
        <end position="147"/>
    </location>
</feature>
<name>A0AB39VGU1_9FUSO</name>
<dbReference type="PRINTS" id="PR00943">
    <property type="entry name" value="CUATPASE"/>
</dbReference>
<evidence type="ECO:0000256" key="2">
    <source>
        <dbReference type="ARBA" id="ARBA00006024"/>
    </source>
</evidence>
<evidence type="ECO:0000256" key="6">
    <source>
        <dbReference type="ARBA" id="ARBA00022840"/>
    </source>
</evidence>
<dbReference type="GO" id="GO:0005524">
    <property type="term" value="F:ATP binding"/>
    <property type="evidence" value="ECO:0007669"/>
    <property type="project" value="UniProtKB-UniRule"/>
</dbReference>
<feature type="transmembrane region" description="Helical" evidence="10">
    <location>
        <begin position="731"/>
        <end position="752"/>
    </location>
</feature>
<feature type="transmembrane region" description="Helical" evidence="10">
    <location>
        <begin position="95"/>
        <end position="115"/>
    </location>
</feature>
<dbReference type="CDD" id="cd02094">
    <property type="entry name" value="P-type_ATPase_Cu-like"/>
    <property type="match status" value="1"/>
</dbReference>
<feature type="transmembrane region" description="Helical" evidence="10">
    <location>
        <begin position="704"/>
        <end position="725"/>
    </location>
</feature>
<keyword evidence="5 10" id="KW-0547">Nucleotide-binding</keyword>
<dbReference type="NCBIfam" id="TIGR01494">
    <property type="entry name" value="ATPase_P-type"/>
    <property type="match status" value="1"/>
</dbReference>
<feature type="transmembrane region" description="Helical" evidence="10">
    <location>
        <begin position="353"/>
        <end position="375"/>
    </location>
</feature>
<dbReference type="InterPro" id="IPR059000">
    <property type="entry name" value="ATPase_P-type_domA"/>
</dbReference>
<dbReference type="InterPro" id="IPR017969">
    <property type="entry name" value="Heavy-metal-associated_CS"/>
</dbReference>
<dbReference type="InterPro" id="IPR027256">
    <property type="entry name" value="P-typ_ATPase_IB"/>
</dbReference>
<protein>
    <submittedName>
        <fullName evidence="12">Heavy metal translocating P-type ATPase</fullName>
    </submittedName>
</protein>
<dbReference type="SUPFAM" id="SSF55008">
    <property type="entry name" value="HMA, heavy metal-associated domain"/>
    <property type="match status" value="1"/>
</dbReference>
<evidence type="ECO:0000256" key="7">
    <source>
        <dbReference type="ARBA" id="ARBA00022967"/>
    </source>
</evidence>
<dbReference type="GO" id="GO:0043682">
    <property type="term" value="F:P-type divalent copper transporter activity"/>
    <property type="evidence" value="ECO:0007669"/>
    <property type="project" value="TreeGrafter"/>
</dbReference>
<reference evidence="12" key="1">
    <citation type="submission" date="2024-07" db="EMBL/GenBank/DDBJ databases">
        <authorList>
            <person name="Li X.-J."/>
            <person name="Wang X."/>
        </authorList>
    </citation>
    <scope>NUCLEOTIDE SEQUENCE</scope>
    <source>
        <strain evidence="12">HSP-334</strain>
    </source>
</reference>
<gene>
    <name evidence="12" type="ORF">AB8B22_06960</name>
</gene>
<dbReference type="Gene3D" id="3.40.1110.10">
    <property type="entry name" value="Calcium-transporting ATPase, cytoplasmic domain N"/>
    <property type="match status" value="2"/>
</dbReference>
<evidence type="ECO:0000256" key="5">
    <source>
        <dbReference type="ARBA" id="ARBA00022741"/>
    </source>
</evidence>
<dbReference type="SUPFAM" id="SSF81653">
    <property type="entry name" value="Calcium ATPase, transduction domain A"/>
    <property type="match status" value="1"/>
</dbReference>
<feature type="transmembrane region" description="Helical" evidence="10">
    <location>
        <begin position="381"/>
        <end position="402"/>
    </location>
</feature>
<dbReference type="SFLD" id="SFLDS00003">
    <property type="entry name" value="Haloacid_Dehalogenase"/>
    <property type="match status" value="1"/>
</dbReference>
<dbReference type="InterPro" id="IPR044492">
    <property type="entry name" value="P_typ_ATPase_HD_dom"/>
</dbReference>
<evidence type="ECO:0000256" key="1">
    <source>
        <dbReference type="ARBA" id="ARBA00004127"/>
    </source>
</evidence>
<dbReference type="InterPro" id="IPR036412">
    <property type="entry name" value="HAD-like_sf"/>
</dbReference>
<dbReference type="PROSITE" id="PS50846">
    <property type="entry name" value="HMA_2"/>
    <property type="match status" value="1"/>
</dbReference>
<dbReference type="Pfam" id="PF00122">
    <property type="entry name" value="E1-E2_ATPase"/>
    <property type="match status" value="1"/>
</dbReference>